<protein>
    <submittedName>
        <fullName evidence="2">Uncharacterized protein</fullName>
    </submittedName>
</protein>
<evidence type="ECO:0000313" key="2">
    <source>
        <dbReference type="EMBL" id="KKR29308.1"/>
    </source>
</evidence>
<evidence type="ECO:0000313" key="3">
    <source>
        <dbReference type="Proteomes" id="UP000034793"/>
    </source>
</evidence>
<gene>
    <name evidence="2" type="ORF">UT61_C0033G0005</name>
</gene>
<comment type="caution">
    <text evidence="2">The sequence shown here is derived from an EMBL/GenBank/DDBJ whole genome shotgun (WGS) entry which is preliminary data.</text>
</comment>
<reference evidence="2 3" key="1">
    <citation type="journal article" date="2015" name="Nature">
        <title>rRNA introns, odd ribosomes, and small enigmatic genomes across a large radiation of phyla.</title>
        <authorList>
            <person name="Brown C.T."/>
            <person name="Hug L.A."/>
            <person name="Thomas B.C."/>
            <person name="Sharon I."/>
            <person name="Castelle C.J."/>
            <person name="Singh A."/>
            <person name="Wilkins M.J."/>
            <person name="Williams K.H."/>
            <person name="Banfield J.F."/>
        </authorList>
    </citation>
    <scope>NUCLEOTIDE SEQUENCE [LARGE SCALE GENOMIC DNA]</scope>
</reference>
<dbReference type="AlphaFoldDB" id="A0A0G0PN14"/>
<organism evidence="2 3">
    <name type="scientific">Candidatus Woesebacteria bacterium GW2011_GWA1_39_8</name>
    <dbReference type="NCBI Taxonomy" id="1618552"/>
    <lineage>
        <taxon>Bacteria</taxon>
        <taxon>Candidatus Woeseibacteriota</taxon>
    </lineage>
</organism>
<evidence type="ECO:0000256" key="1">
    <source>
        <dbReference type="SAM" id="Phobius"/>
    </source>
</evidence>
<keyword evidence="1" id="KW-0812">Transmembrane</keyword>
<dbReference type="EMBL" id="LBXL01000033">
    <property type="protein sequence ID" value="KKR29308.1"/>
    <property type="molecule type" value="Genomic_DNA"/>
</dbReference>
<dbReference type="Proteomes" id="UP000034793">
    <property type="component" value="Unassembled WGS sequence"/>
</dbReference>
<keyword evidence="1" id="KW-0472">Membrane</keyword>
<keyword evidence="1" id="KW-1133">Transmembrane helix</keyword>
<proteinExistence type="predicted"/>
<feature type="transmembrane region" description="Helical" evidence="1">
    <location>
        <begin position="20"/>
        <end position="45"/>
    </location>
</feature>
<name>A0A0G0PN14_9BACT</name>
<accession>A0A0G0PN14</accession>
<sequence>MTERLPDGYESDESEIPSAVTLYVTGFAFLTTVCCGAAGTALYIYSQYPEKVQAIINSLNDLIH</sequence>